<dbReference type="EMBL" id="NHYD01003318">
    <property type="protein sequence ID" value="PPQ80631.1"/>
    <property type="molecule type" value="Genomic_DNA"/>
</dbReference>
<feature type="non-terminal residue" evidence="3">
    <location>
        <position position="1"/>
    </location>
</feature>
<evidence type="ECO:0000313" key="3">
    <source>
        <dbReference type="EMBL" id="PPQ80631.1"/>
    </source>
</evidence>
<sequence>SFHLDQKTDERRTLSELINKWTAVCLPTFLLVICRVLLLGGIAAAGIGYVGCFGLIQASNSDSVIGPGTWLAVEVVLCIIRFIIWASNPTFDDPPPPIAIHKGGGGDATVTYDVGWTLGDVAVDNLHAVAIGINTSSSDDYPALKFAESDAQSLTTYLEDSLAVPKHQIKLLKAASSEQIKQALENLATDKNIRLGAPIIIYLACHAGTEVENGSAQMPPTSGDSHGLKFITSEYTPKVPNTGLSYTTLLRLIQNISDSKGNNITVILDTCSAGQFGRNAKYDIRKSTKIVSTRGLLRENVSEATDKETVAREDESDVNQMNIEYLIGYSSHVLIAACSDSESAYEGPGINGGQGGGFFTQALLSRLRNMKRDVAKKLTYRGLVDELREELKKNSQSQTPVVSGNFQNRLLFNGLLANKQLPGSGSSKETRVIVISTSVVEDQESPTGEKTTV</sequence>
<dbReference type="InParanoid" id="A0A409WQ68"/>
<proteinExistence type="predicted"/>
<dbReference type="GO" id="GO:0004197">
    <property type="term" value="F:cysteine-type endopeptidase activity"/>
    <property type="evidence" value="ECO:0007669"/>
    <property type="project" value="InterPro"/>
</dbReference>
<reference evidence="3 4" key="1">
    <citation type="journal article" date="2018" name="Evol. Lett.">
        <title>Horizontal gene cluster transfer increased hallucinogenic mushroom diversity.</title>
        <authorList>
            <person name="Reynolds H.T."/>
            <person name="Vijayakumar V."/>
            <person name="Gluck-Thaler E."/>
            <person name="Korotkin H.B."/>
            <person name="Matheny P.B."/>
            <person name="Slot J.C."/>
        </authorList>
    </citation>
    <scope>NUCLEOTIDE SEQUENCE [LARGE SCALE GENOMIC DNA]</scope>
    <source>
        <strain evidence="3 4">2631</strain>
    </source>
</reference>
<evidence type="ECO:0000313" key="4">
    <source>
        <dbReference type="Proteomes" id="UP000283269"/>
    </source>
</evidence>
<protein>
    <recommendedName>
        <fullName evidence="2">Peptidase C14 caspase domain-containing protein</fullName>
    </recommendedName>
</protein>
<name>A0A409WQ68_PSICY</name>
<evidence type="ECO:0000259" key="2">
    <source>
        <dbReference type="Pfam" id="PF00656"/>
    </source>
</evidence>
<dbReference type="AlphaFoldDB" id="A0A409WQ68"/>
<dbReference type="InterPro" id="IPR011600">
    <property type="entry name" value="Pept_C14_caspase"/>
</dbReference>
<dbReference type="Pfam" id="PF00656">
    <property type="entry name" value="Peptidase_C14"/>
    <property type="match status" value="1"/>
</dbReference>
<dbReference type="OrthoDB" id="3056751at2759"/>
<dbReference type="Gene3D" id="3.40.50.1460">
    <property type="match status" value="1"/>
</dbReference>
<keyword evidence="1" id="KW-0812">Transmembrane</keyword>
<evidence type="ECO:0000256" key="1">
    <source>
        <dbReference type="SAM" id="Phobius"/>
    </source>
</evidence>
<feature type="transmembrane region" description="Helical" evidence="1">
    <location>
        <begin position="68"/>
        <end position="87"/>
    </location>
</feature>
<organism evidence="3 4">
    <name type="scientific">Psilocybe cyanescens</name>
    <dbReference type="NCBI Taxonomy" id="93625"/>
    <lineage>
        <taxon>Eukaryota</taxon>
        <taxon>Fungi</taxon>
        <taxon>Dikarya</taxon>
        <taxon>Basidiomycota</taxon>
        <taxon>Agaricomycotina</taxon>
        <taxon>Agaricomycetes</taxon>
        <taxon>Agaricomycetidae</taxon>
        <taxon>Agaricales</taxon>
        <taxon>Agaricineae</taxon>
        <taxon>Strophariaceae</taxon>
        <taxon>Psilocybe</taxon>
    </lineage>
</organism>
<keyword evidence="1" id="KW-1133">Transmembrane helix</keyword>
<keyword evidence="4" id="KW-1185">Reference proteome</keyword>
<dbReference type="STRING" id="93625.A0A409WQ68"/>
<dbReference type="Proteomes" id="UP000283269">
    <property type="component" value="Unassembled WGS sequence"/>
</dbReference>
<keyword evidence="1" id="KW-0472">Membrane</keyword>
<feature type="transmembrane region" description="Helical" evidence="1">
    <location>
        <begin position="29"/>
        <end position="56"/>
    </location>
</feature>
<dbReference type="GO" id="GO:0006508">
    <property type="term" value="P:proteolysis"/>
    <property type="evidence" value="ECO:0007669"/>
    <property type="project" value="InterPro"/>
</dbReference>
<accession>A0A409WQ68</accession>
<feature type="domain" description="Peptidase C14 caspase" evidence="2">
    <location>
        <begin position="128"/>
        <end position="404"/>
    </location>
</feature>
<gene>
    <name evidence="3" type="ORF">CVT25_001637</name>
</gene>
<comment type="caution">
    <text evidence="3">The sequence shown here is derived from an EMBL/GenBank/DDBJ whole genome shotgun (WGS) entry which is preliminary data.</text>
</comment>